<feature type="region of interest" description="Disordered" evidence="1">
    <location>
        <begin position="222"/>
        <end position="244"/>
    </location>
</feature>
<feature type="region of interest" description="Disordered" evidence="1">
    <location>
        <begin position="103"/>
        <end position="131"/>
    </location>
</feature>
<evidence type="ECO:0000256" key="1">
    <source>
        <dbReference type="SAM" id="MobiDB-lite"/>
    </source>
</evidence>
<evidence type="ECO:0000313" key="2">
    <source>
        <dbReference type="EMBL" id="KAK9003975.1"/>
    </source>
</evidence>
<dbReference type="Proteomes" id="UP001396334">
    <property type="component" value="Unassembled WGS sequence"/>
</dbReference>
<evidence type="ECO:0000313" key="3">
    <source>
        <dbReference type="Proteomes" id="UP001396334"/>
    </source>
</evidence>
<feature type="region of interest" description="Disordered" evidence="1">
    <location>
        <begin position="1"/>
        <end position="73"/>
    </location>
</feature>
<reference evidence="2 3" key="1">
    <citation type="journal article" date="2024" name="G3 (Bethesda)">
        <title>Genome assembly of Hibiscus sabdariffa L. provides insights into metabolisms of medicinal natural products.</title>
        <authorList>
            <person name="Kim T."/>
        </authorList>
    </citation>
    <scope>NUCLEOTIDE SEQUENCE [LARGE SCALE GENOMIC DNA]</scope>
    <source>
        <strain evidence="2">TK-2024</strain>
        <tissue evidence="2">Old leaves</tissue>
    </source>
</reference>
<name>A0ABR2QTG5_9ROSI</name>
<accession>A0ABR2QTG5</accession>
<feature type="compositionally biased region" description="Basic and acidic residues" evidence="1">
    <location>
        <begin position="34"/>
        <end position="56"/>
    </location>
</feature>
<feature type="region of interest" description="Disordered" evidence="1">
    <location>
        <begin position="148"/>
        <end position="170"/>
    </location>
</feature>
<keyword evidence="3" id="KW-1185">Reference proteome</keyword>
<feature type="compositionally biased region" description="Basic and acidic residues" evidence="1">
    <location>
        <begin position="116"/>
        <end position="128"/>
    </location>
</feature>
<organism evidence="2 3">
    <name type="scientific">Hibiscus sabdariffa</name>
    <name type="common">roselle</name>
    <dbReference type="NCBI Taxonomy" id="183260"/>
    <lineage>
        <taxon>Eukaryota</taxon>
        <taxon>Viridiplantae</taxon>
        <taxon>Streptophyta</taxon>
        <taxon>Embryophyta</taxon>
        <taxon>Tracheophyta</taxon>
        <taxon>Spermatophyta</taxon>
        <taxon>Magnoliopsida</taxon>
        <taxon>eudicotyledons</taxon>
        <taxon>Gunneridae</taxon>
        <taxon>Pentapetalae</taxon>
        <taxon>rosids</taxon>
        <taxon>malvids</taxon>
        <taxon>Malvales</taxon>
        <taxon>Malvaceae</taxon>
        <taxon>Malvoideae</taxon>
        <taxon>Hibiscus</taxon>
    </lineage>
</organism>
<gene>
    <name evidence="2" type="ORF">V6N11_001793</name>
</gene>
<feature type="compositionally biased region" description="Basic and acidic residues" evidence="1">
    <location>
        <begin position="231"/>
        <end position="244"/>
    </location>
</feature>
<dbReference type="EMBL" id="JBBPBN010000031">
    <property type="protein sequence ID" value="KAK9003975.1"/>
    <property type="molecule type" value="Genomic_DNA"/>
</dbReference>
<proteinExistence type="predicted"/>
<feature type="region of interest" description="Disordered" evidence="1">
    <location>
        <begin position="338"/>
        <end position="382"/>
    </location>
</feature>
<sequence>MSSAANPRDPSAGNDLMYPGGRPPDNVPTIPDSAVRERSVSPLRMGDDRMMKKGRTEGFLPTGNIEKQGTDVETNSDTVIVDVEANSTTFNEPLKDSYASKVKDSLAAAKSPPSFLKDEAQDSTDKNTDVAISESSLFGPWMVVADRRRRGGTARSGGPTNVKPRSGSRFESLVVEDIGEDKDNDGSQELIVRTEDTMVAEGDNVERVSKVLNRTVTKNAAYRESNPSKKYKLDTRGNKSLGSKKDMNGAVQIIEHDTGLKIGDHKAVSVIEDDSHDTSRSRGAGQRKKTNLGKGIVDVSRSKLLLRRNHGGRNADSIPLMDFTSRLSSDLDMIHTRDGSSGSRAGGHLIDHEAMLQSSDEDASYRSDSQEVLPEGAMFADD</sequence>
<protein>
    <submittedName>
        <fullName evidence="2">Uncharacterized protein</fullName>
    </submittedName>
</protein>
<comment type="caution">
    <text evidence="2">The sequence shown here is derived from an EMBL/GenBank/DDBJ whole genome shotgun (WGS) entry which is preliminary data.</text>
</comment>